<proteinExistence type="predicted"/>
<reference evidence="2" key="1">
    <citation type="journal article" date="2023" name="Mol. Phylogenet. Evol.">
        <title>Genome-scale phylogeny and comparative genomics of the fungal order Sordariales.</title>
        <authorList>
            <person name="Hensen N."/>
            <person name="Bonometti L."/>
            <person name="Westerberg I."/>
            <person name="Brannstrom I.O."/>
            <person name="Guillou S."/>
            <person name="Cros-Aarteil S."/>
            <person name="Calhoun S."/>
            <person name="Haridas S."/>
            <person name="Kuo A."/>
            <person name="Mondo S."/>
            <person name="Pangilinan J."/>
            <person name="Riley R."/>
            <person name="LaButti K."/>
            <person name="Andreopoulos B."/>
            <person name="Lipzen A."/>
            <person name="Chen C."/>
            <person name="Yan M."/>
            <person name="Daum C."/>
            <person name="Ng V."/>
            <person name="Clum A."/>
            <person name="Steindorff A."/>
            <person name="Ohm R.A."/>
            <person name="Martin F."/>
            <person name="Silar P."/>
            <person name="Natvig D.O."/>
            <person name="Lalanne C."/>
            <person name="Gautier V."/>
            <person name="Ament-Velasquez S.L."/>
            <person name="Kruys A."/>
            <person name="Hutchinson M.I."/>
            <person name="Powell A.J."/>
            <person name="Barry K."/>
            <person name="Miller A.N."/>
            <person name="Grigoriev I.V."/>
            <person name="Debuchy R."/>
            <person name="Gladieux P."/>
            <person name="Hiltunen Thoren M."/>
            <person name="Johannesson H."/>
        </authorList>
    </citation>
    <scope>NUCLEOTIDE SEQUENCE</scope>
    <source>
        <strain evidence="2">CBS 141.50</strain>
    </source>
</reference>
<dbReference type="Gene3D" id="1.10.10.60">
    <property type="entry name" value="Homeodomain-like"/>
    <property type="match status" value="1"/>
</dbReference>
<reference evidence="2" key="2">
    <citation type="submission" date="2023-05" db="EMBL/GenBank/DDBJ databases">
        <authorList>
            <consortium name="Lawrence Berkeley National Laboratory"/>
            <person name="Steindorff A."/>
            <person name="Hensen N."/>
            <person name="Bonometti L."/>
            <person name="Westerberg I."/>
            <person name="Brannstrom I.O."/>
            <person name="Guillou S."/>
            <person name="Cros-Aarteil S."/>
            <person name="Calhoun S."/>
            <person name="Haridas S."/>
            <person name="Kuo A."/>
            <person name="Mondo S."/>
            <person name="Pangilinan J."/>
            <person name="Riley R."/>
            <person name="Labutti K."/>
            <person name="Andreopoulos B."/>
            <person name="Lipzen A."/>
            <person name="Chen C."/>
            <person name="Yanf M."/>
            <person name="Daum C."/>
            <person name="Ng V."/>
            <person name="Clum A."/>
            <person name="Ohm R."/>
            <person name="Martin F."/>
            <person name="Silar P."/>
            <person name="Natvig D."/>
            <person name="Lalanne C."/>
            <person name="Gautier V."/>
            <person name="Ament-Velasquez S.L."/>
            <person name="Kruys A."/>
            <person name="Hutchinson M.I."/>
            <person name="Powell A.J."/>
            <person name="Barry K."/>
            <person name="Miller A.N."/>
            <person name="Grigoriev I.V."/>
            <person name="Debuchy R."/>
            <person name="Gladieux P."/>
            <person name="Thoren M.H."/>
            <person name="Johannesson H."/>
        </authorList>
    </citation>
    <scope>NUCLEOTIDE SEQUENCE</scope>
    <source>
        <strain evidence="2">CBS 141.50</strain>
    </source>
</reference>
<evidence type="ECO:0000313" key="2">
    <source>
        <dbReference type="EMBL" id="KAK4139377.1"/>
    </source>
</evidence>
<accession>A0AAN6UUE0</accession>
<keyword evidence="3" id="KW-1185">Reference proteome</keyword>
<dbReference type="InterPro" id="IPR007889">
    <property type="entry name" value="HTH_Psq"/>
</dbReference>
<organism evidence="2 3">
    <name type="scientific">Dichotomopilus funicola</name>
    <dbReference type="NCBI Taxonomy" id="1934379"/>
    <lineage>
        <taxon>Eukaryota</taxon>
        <taxon>Fungi</taxon>
        <taxon>Dikarya</taxon>
        <taxon>Ascomycota</taxon>
        <taxon>Pezizomycotina</taxon>
        <taxon>Sordariomycetes</taxon>
        <taxon>Sordariomycetidae</taxon>
        <taxon>Sordariales</taxon>
        <taxon>Chaetomiaceae</taxon>
        <taxon>Dichotomopilus</taxon>
    </lineage>
</organism>
<dbReference type="InterPro" id="IPR009057">
    <property type="entry name" value="Homeodomain-like_sf"/>
</dbReference>
<gene>
    <name evidence="2" type="ORF">C8A04DRAFT_15931</name>
</gene>
<name>A0AAN6UUE0_9PEZI</name>
<evidence type="ECO:0000313" key="3">
    <source>
        <dbReference type="Proteomes" id="UP001302676"/>
    </source>
</evidence>
<comment type="caution">
    <text evidence="2">The sequence shown here is derived from an EMBL/GenBank/DDBJ whole genome shotgun (WGS) entry which is preliminary data.</text>
</comment>
<dbReference type="AlphaFoldDB" id="A0AAN6UUE0"/>
<dbReference type="GO" id="GO:0003677">
    <property type="term" value="F:DNA binding"/>
    <property type="evidence" value="ECO:0007669"/>
    <property type="project" value="InterPro"/>
</dbReference>
<dbReference type="EMBL" id="MU853667">
    <property type="protein sequence ID" value="KAK4139377.1"/>
    <property type="molecule type" value="Genomic_DNA"/>
</dbReference>
<dbReference type="RefSeq" id="XP_062632748.1">
    <property type="nucleotide sequence ID" value="XM_062778668.1"/>
</dbReference>
<sequence>MAYTEQDLQDAVAKYHTSRSSIRKLAQEFGIPRSTIQNRVYGHQPHSTAAESLQILSPVQEAHLTQWVLTQVAL</sequence>
<dbReference type="Proteomes" id="UP001302676">
    <property type="component" value="Unassembled WGS sequence"/>
</dbReference>
<protein>
    <recommendedName>
        <fullName evidence="1">HTH psq-type domain-containing protein</fullName>
    </recommendedName>
</protein>
<evidence type="ECO:0000259" key="1">
    <source>
        <dbReference type="Pfam" id="PF05225"/>
    </source>
</evidence>
<feature type="domain" description="HTH psq-type" evidence="1">
    <location>
        <begin position="4"/>
        <end position="46"/>
    </location>
</feature>
<feature type="non-terminal residue" evidence="2">
    <location>
        <position position="74"/>
    </location>
</feature>
<dbReference type="Pfam" id="PF05225">
    <property type="entry name" value="HTH_psq"/>
    <property type="match status" value="1"/>
</dbReference>
<dbReference type="SUPFAM" id="SSF46689">
    <property type="entry name" value="Homeodomain-like"/>
    <property type="match status" value="1"/>
</dbReference>
<dbReference type="GeneID" id="87815281"/>